<proteinExistence type="predicted"/>
<evidence type="ECO:0000313" key="3">
    <source>
        <dbReference type="Proteomes" id="UP001223214"/>
    </source>
</evidence>
<dbReference type="Proteomes" id="UP001223214">
    <property type="component" value="Unassembled WGS sequence"/>
</dbReference>
<evidence type="ECO:0000256" key="1">
    <source>
        <dbReference type="SAM" id="SignalP"/>
    </source>
</evidence>
<organism evidence="2 3">
    <name type="scientific">Lelliottia wanjuensis</name>
    <dbReference type="NCBI Taxonomy" id="3050585"/>
    <lineage>
        <taxon>Bacteria</taxon>
        <taxon>Pseudomonadati</taxon>
        <taxon>Pseudomonadota</taxon>
        <taxon>Gammaproteobacteria</taxon>
        <taxon>Enterobacterales</taxon>
        <taxon>Enterobacteriaceae</taxon>
        <taxon>Lelliottia</taxon>
    </lineage>
</organism>
<reference evidence="2 3" key="1">
    <citation type="submission" date="2023-06" db="EMBL/GenBank/DDBJ databases">
        <title>Identification and characterization of antibiotic-resistant Gram-negative bacteria.</title>
        <authorList>
            <person name="Cho G.-S."/>
            <person name="Lee J."/>
            <person name="Tai E."/>
            <person name="Jeong S."/>
            <person name="Kim I."/>
            <person name="Kim B.-E."/>
            <person name="Jeong M.-I."/>
            <person name="Oh K.-K."/>
            <person name="Franz C.M.A.P."/>
        </authorList>
    </citation>
    <scope>NUCLEOTIDE SEQUENCE [LARGE SCALE GENOMIC DNA]</scope>
    <source>
        <strain evidence="2 3">V106_12</strain>
    </source>
</reference>
<dbReference type="InterPro" id="IPR011090">
    <property type="entry name" value="Integr_conj_element_PFL4709"/>
</dbReference>
<dbReference type="AlphaFoldDB" id="A0AAP4D0J3"/>
<feature type="chain" id="PRO_5042943102" evidence="1">
    <location>
        <begin position="21"/>
        <end position="135"/>
    </location>
</feature>
<dbReference type="NCBIfam" id="TIGR03757">
    <property type="entry name" value="conj_TIGR03757"/>
    <property type="match status" value="1"/>
</dbReference>
<protein>
    <submittedName>
        <fullName evidence="2">TIGR03757 family integrating conjugative element protein</fullName>
    </submittedName>
</protein>
<keyword evidence="3" id="KW-1185">Reference proteome</keyword>
<gene>
    <name evidence="2" type="ORF">QQF32_01790</name>
</gene>
<keyword evidence="1" id="KW-0732">Signal</keyword>
<comment type="caution">
    <text evidence="2">The sequence shown here is derived from an EMBL/GenBank/DDBJ whole genome shotgun (WGS) entry which is preliminary data.</text>
</comment>
<accession>A0AAP4D0J3</accession>
<dbReference type="EMBL" id="JASSOM010000003">
    <property type="protein sequence ID" value="MDK9361935.1"/>
    <property type="molecule type" value="Genomic_DNA"/>
</dbReference>
<sequence>MQRTLFLLLLLFATAPTALAQTVIYTTAQHPVKTPEQGVLVFRLDEASQLEQSLFPHLSDNLEQAEQQARRIMQHPGWQTHEAQFTFSYQTLIAAWSAGIAKTPAIVFDDRYVVYGTTDIALAQQLLSKWREKRP</sequence>
<dbReference type="RefSeq" id="WP_285149687.1">
    <property type="nucleotide sequence ID" value="NZ_JASSOM010000003.1"/>
</dbReference>
<dbReference type="Pfam" id="PF07511">
    <property type="entry name" value="DUF1525"/>
    <property type="match status" value="1"/>
</dbReference>
<name>A0AAP4D0J3_9ENTR</name>
<feature type="signal peptide" evidence="1">
    <location>
        <begin position="1"/>
        <end position="20"/>
    </location>
</feature>
<evidence type="ECO:0000313" key="2">
    <source>
        <dbReference type="EMBL" id="MDK9361935.1"/>
    </source>
</evidence>